<name>B2ID55_BEII9</name>
<dbReference type="HOGENOM" id="CLU_049215_2_0_5"/>
<dbReference type="EMBL" id="CP001016">
    <property type="protein sequence ID" value="ACB96820.1"/>
    <property type="molecule type" value="Genomic_DNA"/>
</dbReference>
<sequence>MGDTQPSLLPLFVWLSPAFPVGGFAYSHGLEWAVETRAIHDAASLARWIEPWFKQGVLRNEAILLSLGWRAAMARDPHGFSALNALALALSSSQELHLETSQQGSAFIAAARAAWPFADLTLFDDCLEEEIAYPLALGLFAAGHKIAANVLIAAFVLAFCGNLVAAVQKLGIIGQADAQTLLAHWRGKAEALAIFAETAQEADLGTCSYFADIASMRHETQYSRLFRS</sequence>
<dbReference type="GO" id="GO:0005737">
    <property type="term" value="C:cytoplasm"/>
    <property type="evidence" value="ECO:0007669"/>
    <property type="project" value="UniProtKB-SubCell"/>
</dbReference>
<evidence type="ECO:0000256" key="2">
    <source>
        <dbReference type="ARBA" id="ARBA00023186"/>
    </source>
</evidence>
<gene>
    <name evidence="3" type="primary">ureF</name>
    <name evidence="4" type="ordered locus">Bind_3260</name>
</gene>
<comment type="subcellular location">
    <subcellularLocation>
        <location evidence="3">Cytoplasm</location>
    </subcellularLocation>
</comment>
<organism evidence="4 5">
    <name type="scientific">Beijerinckia indica subsp. indica (strain ATCC 9039 / DSM 1715 / NCIMB 8712)</name>
    <dbReference type="NCBI Taxonomy" id="395963"/>
    <lineage>
        <taxon>Bacteria</taxon>
        <taxon>Pseudomonadati</taxon>
        <taxon>Pseudomonadota</taxon>
        <taxon>Alphaproteobacteria</taxon>
        <taxon>Hyphomicrobiales</taxon>
        <taxon>Beijerinckiaceae</taxon>
        <taxon>Beijerinckia</taxon>
    </lineage>
</organism>
<comment type="subunit">
    <text evidence="3">UreD, UreF and UreG form a complex that acts as a GTP-hydrolysis-dependent molecular chaperone, activating the urease apoprotein by helping to assemble the nickel containing metallocenter of UreC. The UreE protein probably delivers the nickel.</text>
</comment>
<dbReference type="KEGG" id="bid:Bind_3260"/>
<dbReference type="GO" id="GO:0016151">
    <property type="term" value="F:nickel cation binding"/>
    <property type="evidence" value="ECO:0007669"/>
    <property type="project" value="UniProtKB-UniRule"/>
</dbReference>
<proteinExistence type="inferred from homology"/>
<evidence type="ECO:0000256" key="1">
    <source>
        <dbReference type="ARBA" id="ARBA00022988"/>
    </source>
</evidence>
<dbReference type="Proteomes" id="UP000001695">
    <property type="component" value="Chromosome"/>
</dbReference>
<comment type="similarity">
    <text evidence="3">Belongs to the UreF family.</text>
</comment>
<keyword evidence="2 3" id="KW-0143">Chaperone</keyword>
<evidence type="ECO:0000256" key="3">
    <source>
        <dbReference type="HAMAP-Rule" id="MF_01385"/>
    </source>
</evidence>
<dbReference type="eggNOG" id="COG0830">
    <property type="taxonomic scope" value="Bacteria"/>
</dbReference>
<protein>
    <recommendedName>
        <fullName evidence="3">Urease accessory protein UreF</fullName>
    </recommendedName>
</protein>
<comment type="function">
    <text evidence="3">Required for maturation of urease via the functional incorporation of the urease nickel metallocenter.</text>
</comment>
<dbReference type="InterPro" id="IPR002639">
    <property type="entry name" value="UreF"/>
</dbReference>
<dbReference type="PANTHER" id="PTHR33620">
    <property type="entry name" value="UREASE ACCESSORY PROTEIN F"/>
    <property type="match status" value="1"/>
</dbReference>
<reference evidence="5" key="1">
    <citation type="submission" date="2008-03" db="EMBL/GenBank/DDBJ databases">
        <title>Complete sequence of chromosome of Beijerinckia indica subsp. indica ATCC 9039.</title>
        <authorList>
            <consortium name="US DOE Joint Genome Institute"/>
            <person name="Copeland A."/>
            <person name="Lucas S."/>
            <person name="Lapidus A."/>
            <person name="Glavina del Rio T."/>
            <person name="Dalin E."/>
            <person name="Tice H."/>
            <person name="Bruce D."/>
            <person name="Goodwin L."/>
            <person name="Pitluck S."/>
            <person name="LaButti K."/>
            <person name="Schmutz J."/>
            <person name="Larimer F."/>
            <person name="Land M."/>
            <person name="Hauser L."/>
            <person name="Kyrpides N."/>
            <person name="Mikhailova N."/>
            <person name="Dunfield P.F."/>
            <person name="Dedysh S.N."/>
            <person name="Liesack W."/>
            <person name="Saw J.H."/>
            <person name="Alam M."/>
            <person name="Chen Y."/>
            <person name="Murrell J.C."/>
            <person name="Richardson P."/>
        </authorList>
    </citation>
    <scope>NUCLEOTIDE SEQUENCE [LARGE SCALE GENOMIC DNA]</scope>
    <source>
        <strain evidence="5">ATCC 9039 / DSM 1715 / NCIMB 8712</strain>
    </source>
</reference>
<dbReference type="Pfam" id="PF01730">
    <property type="entry name" value="UreF"/>
    <property type="match status" value="1"/>
</dbReference>
<dbReference type="STRING" id="395963.Bind_3260"/>
<keyword evidence="3" id="KW-0963">Cytoplasm</keyword>
<evidence type="ECO:0000313" key="5">
    <source>
        <dbReference type="Proteomes" id="UP000001695"/>
    </source>
</evidence>
<dbReference type="AlphaFoldDB" id="B2ID55"/>
<accession>B2ID55</accession>
<dbReference type="Gene3D" id="1.10.4190.10">
    <property type="entry name" value="Urease accessory protein UreF"/>
    <property type="match status" value="1"/>
</dbReference>
<dbReference type="InterPro" id="IPR038277">
    <property type="entry name" value="UreF_sf"/>
</dbReference>
<evidence type="ECO:0000313" key="4">
    <source>
        <dbReference type="EMBL" id="ACB96820.1"/>
    </source>
</evidence>
<dbReference type="PANTHER" id="PTHR33620:SF1">
    <property type="entry name" value="UREASE ACCESSORY PROTEIN F"/>
    <property type="match status" value="1"/>
</dbReference>
<reference evidence="4 5" key="2">
    <citation type="journal article" date="2010" name="J. Bacteriol.">
        <title>Complete genome sequence of Beijerinckia indica subsp. indica.</title>
        <authorList>
            <person name="Tamas I."/>
            <person name="Dedysh S.N."/>
            <person name="Liesack W."/>
            <person name="Stott M.B."/>
            <person name="Alam M."/>
            <person name="Murrell J.C."/>
            <person name="Dunfield P.F."/>
        </authorList>
    </citation>
    <scope>NUCLEOTIDE SEQUENCE [LARGE SCALE GENOMIC DNA]</scope>
    <source>
        <strain evidence="5">ATCC 9039 / DSM 1715 / NCIMB 8712</strain>
    </source>
</reference>
<dbReference type="PIRSF" id="PIRSF009467">
    <property type="entry name" value="Ureas_acces_UreF"/>
    <property type="match status" value="1"/>
</dbReference>
<keyword evidence="1 3" id="KW-0996">Nickel insertion</keyword>
<keyword evidence="5" id="KW-1185">Reference proteome</keyword>
<dbReference type="HAMAP" id="MF_01385">
    <property type="entry name" value="UreF"/>
    <property type="match status" value="1"/>
</dbReference>